<sequence>MANTKSDGSYFLEFTNSKGEKVFTGGGYYTNGGSLDSWIRFEIREDTTLVDLGQYP</sequence>
<gene>
    <name evidence="1" type="ORF">V1I91_12305</name>
</gene>
<accession>A0ABU7IVC7</accession>
<evidence type="ECO:0000313" key="1">
    <source>
        <dbReference type="EMBL" id="MEE1976859.1"/>
    </source>
</evidence>
<proteinExistence type="predicted"/>
<reference evidence="1 2" key="1">
    <citation type="submission" date="2024-01" db="EMBL/GenBank/DDBJ databases">
        <title>Maribacter spp. originated from different algae showed divergent polysaccharides utilization ability.</title>
        <authorList>
            <person name="Wang H."/>
            <person name="Wu Y."/>
        </authorList>
    </citation>
    <scope>NUCLEOTIDE SEQUENCE [LARGE SCALE GENOMIC DNA]</scope>
    <source>
        <strain evidence="1 2">PR1</strain>
    </source>
</reference>
<dbReference type="Proteomes" id="UP001356308">
    <property type="component" value="Unassembled WGS sequence"/>
</dbReference>
<name>A0ABU7IVC7_9FLAO</name>
<keyword evidence="2" id="KW-1185">Reference proteome</keyword>
<comment type="caution">
    <text evidence="1">The sequence shown here is derived from an EMBL/GenBank/DDBJ whole genome shotgun (WGS) entry which is preliminary data.</text>
</comment>
<dbReference type="EMBL" id="JAZDDG010000005">
    <property type="protein sequence ID" value="MEE1976859.1"/>
    <property type="molecule type" value="Genomic_DNA"/>
</dbReference>
<dbReference type="RefSeq" id="WP_272651552.1">
    <property type="nucleotide sequence ID" value="NZ_JAZDDG010000005.1"/>
</dbReference>
<evidence type="ECO:0000313" key="2">
    <source>
        <dbReference type="Proteomes" id="UP001356308"/>
    </source>
</evidence>
<organism evidence="1 2">
    <name type="scientific">Maribacter cobaltidurans</name>
    <dbReference type="NCBI Taxonomy" id="1178778"/>
    <lineage>
        <taxon>Bacteria</taxon>
        <taxon>Pseudomonadati</taxon>
        <taxon>Bacteroidota</taxon>
        <taxon>Flavobacteriia</taxon>
        <taxon>Flavobacteriales</taxon>
        <taxon>Flavobacteriaceae</taxon>
        <taxon>Maribacter</taxon>
    </lineage>
</organism>
<protein>
    <submittedName>
        <fullName evidence="1">Uncharacterized protein</fullName>
    </submittedName>
</protein>